<proteinExistence type="inferred from homology"/>
<dbReference type="EMBL" id="KN832902">
    <property type="protein sequence ID" value="KIM92924.1"/>
    <property type="molecule type" value="Genomic_DNA"/>
</dbReference>
<dbReference type="Proteomes" id="UP000054321">
    <property type="component" value="Unassembled WGS sequence"/>
</dbReference>
<sequence length="300" mass="32733">MPVATPWSRLIRFVSAHDNQTHFGDAVVPSHDFDIGITANQRELRAKLIRGDPLSANYEVLHDEIVQVKRLLGPLTPLMVPAVRCIGLNYAEHQQETKSPSSRFPVMFPKTPNTIANYGDDVEIPKIAQDNQADYEGELVVVIGRDCKDATQENAMQYVLGYTVADDVSARKWQTDPALVGVKPPPQASFSKSFDKFCPLGPCIVSATLIPDPHVMSLTTKVNGKVRQSSNTSKLIFSIPQLIQFLSQGTTLQAGSILLTGTPSGVGSRMKPPQFLEPGDTVEITIGQVGTLVHGISYQK</sequence>
<accession>A0A0C3GMZ2</accession>
<dbReference type="GO" id="GO:0046872">
    <property type="term" value="F:metal ion binding"/>
    <property type="evidence" value="ECO:0007669"/>
    <property type="project" value="UniProtKB-KW"/>
</dbReference>
<dbReference type="HOGENOM" id="CLU_028458_2_1_1"/>
<reference evidence="5" key="2">
    <citation type="submission" date="2015-01" db="EMBL/GenBank/DDBJ databases">
        <title>Evolutionary Origins and Diversification of the Mycorrhizal Mutualists.</title>
        <authorList>
            <consortium name="DOE Joint Genome Institute"/>
            <consortium name="Mycorrhizal Genomics Consortium"/>
            <person name="Kohler A."/>
            <person name="Kuo A."/>
            <person name="Nagy L.G."/>
            <person name="Floudas D."/>
            <person name="Copeland A."/>
            <person name="Barry K.W."/>
            <person name="Cichocki N."/>
            <person name="Veneault-Fourrey C."/>
            <person name="LaButti K."/>
            <person name="Lindquist E.A."/>
            <person name="Lipzen A."/>
            <person name="Lundell T."/>
            <person name="Morin E."/>
            <person name="Murat C."/>
            <person name="Riley R."/>
            <person name="Ohm R."/>
            <person name="Sun H."/>
            <person name="Tunlid A."/>
            <person name="Henrissat B."/>
            <person name="Grigoriev I.V."/>
            <person name="Hibbett D.S."/>
            <person name="Martin F."/>
        </authorList>
    </citation>
    <scope>NUCLEOTIDE SEQUENCE [LARGE SCALE GENOMIC DNA]</scope>
    <source>
        <strain evidence="5">Zn</strain>
    </source>
</reference>
<dbReference type="AlphaFoldDB" id="A0A0C3GMZ2"/>
<dbReference type="GO" id="GO:0050163">
    <property type="term" value="F:oxaloacetate tautomerase activity"/>
    <property type="evidence" value="ECO:0007669"/>
    <property type="project" value="UniProtKB-ARBA"/>
</dbReference>
<keyword evidence="2" id="KW-0479">Metal-binding</keyword>
<dbReference type="Gene3D" id="3.90.850.10">
    <property type="entry name" value="Fumarylacetoacetase-like, C-terminal domain"/>
    <property type="match status" value="1"/>
</dbReference>
<reference evidence="4 5" key="1">
    <citation type="submission" date="2014-04" db="EMBL/GenBank/DDBJ databases">
        <authorList>
            <consortium name="DOE Joint Genome Institute"/>
            <person name="Kuo A."/>
            <person name="Martino E."/>
            <person name="Perotto S."/>
            <person name="Kohler A."/>
            <person name="Nagy L.G."/>
            <person name="Floudas D."/>
            <person name="Copeland A."/>
            <person name="Barry K.W."/>
            <person name="Cichocki N."/>
            <person name="Veneault-Fourrey C."/>
            <person name="LaButti K."/>
            <person name="Lindquist E.A."/>
            <person name="Lipzen A."/>
            <person name="Lundell T."/>
            <person name="Morin E."/>
            <person name="Murat C."/>
            <person name="Sun H."/>
            <person name="Tunlid A."/>
            <person name="Henrissat B."/>
            <person name="Grigoriev I.V."/>
            <person name="Hibbett D.S."/>
            <person name="Martin F."/>
            <person name="Nordberg H.P."/>
            <person name="Cantor M.N."/>
            <person name="Hua S.X."/>
        </authorList>
    </citation>
    <scope>NUCLEOTIDE SEQUENCE [LARGE SCALE GENOMIC DNA]</scope>
    <source>
        <strain evidence="4 5">Zn</strain>
    </source>
</reference>
<gene>
    <name evidence="4" type="ORF">OIDMADRAFT_184944</name>
</gene>
<evidence type="ECO:0000259" key="3">
    <source>
        <dbReference type="Pfam" id="PF01557"/>
    </source>
</evidence>
<evidence type="ECO:0000313" key="5">
    <source>
        <dbReference type="Proteomes" id="UP000054321"/>
    </source>
</evidence>
<dbReference type="GO" id="GO:0006107">
    <property type="term" value="P:oxaloacetate metabolic process"/>
    <property type="evidence" value="ECO:0007669"/>
    <property type="project" value="UniProtKB-ARBA"/>
</dbReference>
<dbReference type="OrthoDB" id="411064at2759"/>
<dbReference type="FunFam" id="3.90.850.10:FF:000002">
    <property type="entry name" value="2-hydroxyhepta-2,4-diene-1,7-dioate isomerase"/>
    <property type="match status" value="1"/>
</dbReference>
<organism evidence="4 5">
    <name type="scientific">Oidiodendron maius (strain Zn)</name>
    <dbReference type="NCBI Taxonomy" id="913774"/>
    <lineage>
        <taxon>Eukaryota</taxon>
        <taxon>Fungi</taxon>
        <taxon>Dikarya</taxon>
        <taxon>Ascomycota</taxon>
        <taxon>Pezizomycotina</taxon>
        <taxon>Leotiomycetes</taxon>
        <taxon>Leotiomycetes incertae sedis</taxon>
        <taxon>Myxotrichaceae</taxon>
        <taxon>Oidiodendron</taxon>
    </lineage>
</organism>
<evidence type="ECO:0000256" key="2">
    <source>
        <dbReference type="ARBA" id="ARBA00022723"/>
    </source>
</evidence>
<dbReference type="PANTHER" id="PTHR11820:SF100">
    <property type="entry name" value="FUMARYLACETOACETATE HYDROLASE FAMILY PROTEIN (AFU_ORTHOLOGUE AFUA_4G01490)"/>
    <property type="match status" value="1"/>
</dbReference>
<dbReference type="SUPFAM" id="SSF56529">
    <property type="entry name" value="FAH"/>
    <property type="match status" value="1"/>
</dbReference>
<dbReference type="InterPro" id="IPR036663">
    <property type="entry name" value="Fumarylacetoacetase_C_sf"/>
</dbReference>
<evidence type="ECO:0000256" key="1">
    <source>
        <dbReference type="ARBA" id="ARBA00010211"/>
    </source>
</evidence>
<name>A0A0C3GMZ2_OIDMZ</name>
<dbReference type="STRING" id="913774.A0A0C3GMZ2"/>
<dbReference type="PANTHER" id="PTHR11820">
    <property type="entry name" value="ACYLPYRUVASE"/>
    <property type="match status" value="1"/>
</dbReference>
<comment type="similarity">
    <text evidence="1">Belongs to the FAH family.</text>
</comment>
<dbReference type="Pfam" id="PF01557">
    <property type="entry name" value="FAA_hydrolase"/>
    <property type="match status" value="1"/>
</dbReference>
<dbReference type="InParanoid" id="A0A0C3GMZ2"/>
<dbReference type="InterPro" id="IPR011234">
    <property type="entry name" value="Fumarylacetoacetase-like_C"/>
</dbReference>
<protein>
    <recommendedName>
        <fullName evidence="3">Fumarylacetoacetase-like C-terminal domain-containing protein</fullName>
    </recommendedName>
</protein>
<evidence type="ECO:0000313" key="4">
    <source>
        <dbReference type="EMBL" id="KIM92924.1"/>
    </source>
</evidence>
<keyword evidence="5" id="KW-1185">Reference proteome</keyword>
<feature type="domain" description="Fumarylacetoacetase-like C-terminal" evidence="3">
    <location>
        <begin position="83"/>
        <end position="295"/>
    </location>
</feature>